<evidence type="ECO:0000256" key="1">
    <source>
        <dbReference type="ARBA" id="ARBA00022669"/>
    </source>
</evidence>
<keyword evidence="4" id="KW-1015">Disulfide bond</keyword>
<evidence type="ECO:0000256" key="5">
    <source>
        <dbReference type="ARBA" id="ARBA00023180"/>
    </source>
</evidence>
<keyword evidence="5" id="KW-0325">Glycoprotein</keyword>
<evidence type="ECO:0000256" key="6">
    <source>
        <dbReference type="SAM" id="SignalP"/>
    </source>
</evidence>
<gene>
    <name evidence="8" type="ORF">OXX778_LOCUS13353</name>
</gene>
<dbReference type="SUPFAM" id="SSF57625">
    <property type="entry name" value="Invertebrate chitin-binding proteins"/>
    <property type="match status" value="2"/>
</dbReference>
<name>A0A814C7W2_9BILA</name>
<protein>
    <recommendedName>
        <fullName evidence="7">Chitin-binding type-2 domain-containing protein</fullName>
    </recommendedName>
</protein>
<evidence type="ECO:0000259" key="7">
    <source>
        <dbReference type="PROSITE" id="PS50940"/>
    </source>
</evidence>
<evidence type="ECO:0000256" key="2">
    <source>
        <dbReference type="ARBA" id="ARBA00022729"/>
    </source>
</evidence>
<feature type="chain" id="PRO_5032430823" description="Chitin-binding type-2 domain-containing protein" evidence="6">
    <location>
        <begin position="19"/>
        <end position="150"/>
    </location>
</feature>
<dbReference type="Proteomes" id="UP000663879">
    <property type="component" value="Unassembled WGS sequence"/>
</dbReference>
<keyword evidence="3" id="KW-0677">Repeat</keyword>
<sequence>MLKLSCLLFFSYFAILSCKSIEKRQVCIDLSQVDGDCSKFYRCANDRTFIESCPAGTLFDQNLRVCNWASQVTTCETGSNTSSDTSLNNNDISTGSSCNQAQDLTQVPNDCGKFYRCGSGILYTEQCPSGLLFDANLKICNWADEVTTCK</sequence>
<dbReference type="PROSITE" id="PS51257">
    <property type="entry name" value="PROKAR_LIPOPROTEIN"/>
    <property type="match status" value="1"/>
</dbReference>
<keyword evidence="2 6" id="KW-0732">Signal</keyword>
<accession>A0A814C7W2</accession>
<proteinExistence type="predicted"/>
<dbReference type="PANTHER" id="PTHR23301:SF0">
    <property type="entry name" value="CHITIN-BINDING TYPE-2 DOMAIN-CONTAINING PROTEIN-RELATED"/>
    <property type="match status" value="1"/>
</dbReference>
<evidence type="ECO:0000313" key="8">
    <source>
        <dbReference type="EMBL" id="CAF0939536.1"/>
    </source>
</evidence>
<comment type="caution">
    <text evidence="8">The sequence shown here is derived from an EMBL/GenBank/DDBJ whole genome shotgun (WGS) entry which is preliminary data.</text>
</comment>
<dbReference type="InterPro" id="IPR051940">
    <property type="entry name" value="Chitin_bind-dev_reg"/>
</dbReference>
<dbReference type="Gene3D" id="2.170.140.10">
    <property type="entry name" value="Chitin binding domain"/>
    <property type="match status" value="2"/>
</dbReference>
<feature type="domain" description="Chitin-binding type-2" evidence="7">
    <location>
        <begin position="24"/>
        <end position="77"/>
    </location>
</feature>
<dbReference type="OrthoDB" id="5946756at2759"/>
<feature type="domain" description="Chitin-binding type-2" evidence="7">
    <location>
        <begin position="95"/>
        <end position="150"/>
    </location>
</feature>
<dbReference type="AlphaFoldDB" id="A0A814C7W2"/>
<dbReference type="Pfam" id="PF01607">
    <property type="entry name" value="CBM_14"/>
    <property type="match status" value="2"/>
</dbReference>
<dbReference type="GO" id="GO:0008061">
    <property type="term" value="F:chitin binding"/>
    <property type="evidence" value="ECO:0007669"/>
    <property type="project" value="UniProtKB-KW"/>
</dbReference>
<dbReference type="PROSITE" id="PS50940">
    <property type="entry name" value="CHIT_BIND_II"/>
    <property type="match status" value="2"/>
</dbReference>
<dbReference type="EMBL" id="CAJNOC010002549">
    <property type="protein sequence ID" value="CAF0939536.1"/>
    <property type="molecule type" value="Genomic_DNA"/>
</dbReference>
<dbReference type="PANTHER" id="PTHR23301">
    <property type="entry name" value="CHITIN BINDING PERITROPHIN-A"/>
    <property type="match status" value="1"/>
</dbReference>
<feature type="signal peptide" evidence="6">
    <location>
        <begin position="1"/>
        <end position="18"/>
    </location>
</feature>
<organism evidence="8 9">
    <name type="scientific">Brachionus calyciflorus</name>
    <dbReference type="NCBI Taxonomy" id="104777"/>
    <lineage>
        <taxon>Eukaryota</taxon>
        <taxon>Metazoa</taxon>
        <taxon>Spiralia</taxon>
        <taxon>Gnathifera</taxon>
        <taxon>Rotifera</taxon>
        <taxon>Eurotatoria</taxon>
        <taxon>Monogononta</taxon>
        <taxon>Pseudotrocha</taxon>
        <taxon>Ploima</taxon>
        <taxon>Brachionidae</taxon>
        <taxon>Brachionus</taxon>
    </lineage>
</organism>
<evidence type="ECO:0000256" key="3">
    <source>
        <dbReference type="ARBA" id="ARBA00022737"/>
    </source>
</evidence>
<dbReference type="InterPro" id="IPR036508">
    <property type="entry name" value="Chitin-bd_dom_sf"/>
</dbReference>
<keyword evidence="1" id="KW-0147">Chitin-binding</keyword>
<evidence type="ECO:0000313" key="9">
    <source>
        <dbReference type="Proteomes" id="UP000663879"/>
    </source>
</evidence>
<evidence type="ECO:0000256" key="4">
    <source>
        <dbReference type="ARBA" id="ARBA00023157"/>
    </source>
</evidence>
<dbReference type="SMART" id="SM00494">
    <property type="entry name" value="ChtBD2"/>
    <property type="match status" value="2"/>
</dbReference>
<reference evidence="8" key="1">
    <citation type="submission" date="2021-02" db="EMBL/GenBank/DDBJ databases">
        <authorList>
            <person name="Nowell W R."/>
        </authorList>
    </citation>
    <scope>NUCLEOTIDE SEQUENCE</scope>
    <source>
        <strain evidence="8">Ploen Becks lab</strain>
    </source>
</reference>
<dbReference type="InterPro" id="IPR002557">
    <property type="entry name" value="Chitin-bd_dom"/>
</dbReference>
<keyword evidence="9" id="KW-1185">Reference proteome</keyword>
<dbReference type="GO" id="GO:0005576">
    <property type="term" value="C:extracellular region"/>
    <property type="evidence" value="ECO:0007669"/>
    <property type="project" value="InterPro"/>
</dbReference>